<gene>
    <name evidence="2" type="ORF">TRAVEDRAFT_61417</name>
</gene>
<feature type="signal peptide" evidence="1">
    <location>
        <begin position="1"/>
        <end position="21"/>
    </location>
</feature>
<proteinExistence type="predicted"/>
<sequence length="116" mass="12377">MIAKTLTLAATAAALTASVFAQTPLTINTPAIARQCEHTLITWEGGSGLFFLVVLENGSPIQEFGGLPAGTQSFDWQTNVKKGTNVTLSISDEQRDTAESAPFIIRHGRNNCTVVE</sequence>
<dbReference type="EMBL" id="JH711797">
    <property type="protein sequence ID" value="EIW52083.1"/>
    <property type="molecule type" value="Genomic_DNA"/>
</dbReference>
<keyword evidence="1" id="KW-0732">Signal</keyword>
<dbReference type="AlphaFoldDB" id="R7S7R9"/>
<evidence type="ECO:0000313" key="2">
    <source>
        <dbReference type="EMBL" id="EIW52083.1"/>
    </source>
</evidence>
<evidence type="ECO:0000313" key="3">
    <source>
        <dbReference type="Proteomes" id="UP000054317"/>
    </source>
</evidence>
<dbReference type="GeneID" id="19418320"/>
<organism evidence="2 3">
    <name type="scientific">Trametes versicolor (strain FP-101664)</name>
    <name type="common">White-rot fungus</name>
    <name type="synonym">Coriolus versicolor</name>
    <dbReference type="NCBI Taxonomy" id="717944"/>
    <lineage>
        <taxon>Eukaryota</taxon>
        <taxon>Fungi</taxon>
        <taxon>Dikarya</taxon>
        <taxon>Basidiomycota</taxon>
        <taxon>Agaricomycotina</taxon>
        <taxon>Agaricomycetes</taxon>
        <taxon>Polyporales</taxon>
        <taxon>Polyporaceae</taxon>
        <taxon>Trametes</taxon>
    </lineage>
</organism>
<reference evidence="3" key="1">
    <citation type="journal article" date="2012" name="Science">
        <title>The Paleozoic origin of enzymatic lignin decomposition reconstructed from 31 fungal genomes.</title>
        <authorList>
            <person name="Floudas D."/>
            <person name="Binder M."/>
            <person name="Riley R."/>
            <person name="Barry K."/>
            <person name="Blanchette R.A."/>
            <person name="Henrissat B."/>
            <person name="Martinez A.T."/>
            <person name="Otillar R."/>
            <person name="Spatafora J.W."/>
            <person name="Yadav J.S."/>
            <person name="Aerts A."/>
            <person name="Benoit I."/>
            <person name="Boyd A."/>
            <person name="Carlson A."/>
            <person name="Copeland A."/>
            <person name="Coutinho P.M."/>
            <person name="de Vries R.P."/>
            <person name="Ferreira P."/>
            <person name="Findley K."/>
            <person name="Foster B."/>
            <person name="Gaskell J."/>
            <person name="Glotzer D."/>
            <person name="Gorecki P."/>
            <person name="Heitman J."/>
            <person name="Hesse C."/>
            <person name="Hori C."/>
            <person name="Igarashi K."/>
            <person name="Jurgens J.A."/>
            <person name="Kallen N."/>
            <person name="Kersten P."/>
            <person name="Kohler A."/>
            <person name="Kuees U."/>
            <person name="Kumar T.K.A."/>
            <person name="Kuo A."/>
            <person name="LaButti K."/>
            <person name="Larrondo L.F."/>
            <person name="Lindquist E."/>
            <person name="Ling A."/>
            <person name="Lombard V."/>
            <person name="Lucas S."/>
            <person name="Lundell T."/>
            <person name="Martin R."/>
            <person name="McLaughlin D.J."/>
            <person name="Morgenstern I."/>
            <person name="Morin E."/>
            <person name="Murat C."/>
            <person name="Nagy L.G."/>
            <person name="Nolan M."/>
            <person name="Ohm R.A."/>
            <person name="Patyshakuliyeva A."/>
            <person name="Rokas A."/>
            <person name="Ruiz-Duenas F.J."/>
            <person name="Sabat G."/>
            <person name="Salamov A."/>
            <person name="Samejima M."/>
            <person name="Schmutz J."/>
            <person name="Slot J.C."/>
            <person name="St John F."/>
            <person name="Stenlid J."/>
            <person name="Sun H."/>
            <person name="Sun S."/>
            <person name="Syed K."/>
            <person name="Tsang A."/>
            <person name="Wiebenga A."/>
            <person name="Young D."/>
            <person name="Pisabarro A."/>
            <person name="Eastwood D.C."/>
            <person name="Martin F."/>
            <person name="Cullen D."/>
            <person name="Grigoriev I.V."/>
            <person name="Hibbett D.S."/>
        </authorList>
    </citation>
    <scope>NUCLEOTIDE SEQUENCE [LARGE SCALE GENOMIC DNA]</scope>
    <source>
        <strain evidence="3">FP-101664</strain>
    </source>
</reference>
<name>R7S7R9_TRAVS</name>
<keyword evidence="3" id="KW-1185">Reference proteome</keyword>
<accession>R7S7R9</accession>
<dbReference type="OMA" id="IARQCEH"/>
<dbReference type="OrthoDB" id="2752779at2759"/>
<dbReference type="Proteomes" id="UP000054317">
    <property type="component" value="Unassembled WGS sequence"/>
</dbReference>
<feature type="chain" id="PRO_5004443901" evidence="1">
    <location>
        <begin position="22"/>
        <end position="116"/>
    </location>
</feature>
<dbReference type="KEGG" id="tvs:TRAVEDRAFT_61417"/>
<dbReference type="RefSeq" id="XP_008045177.1">
    <property type="nucleotide sequence ID" value="XM_008046986.1"/>
</dbReference>
<evidence type="ECO:0000256" key="1">
    <source>
        <dbReference type="SAM" id="SignalP"/>
    </source>
</evidence>
<protein>
    <submittedName>
        <fullName evidence="2">Uncharacterized protein</fullName>
    </submittedName>
</protein>